<feature type="non-terminal residue" evidence="2">
    <location>
        <position position="57"/>
    </location>
</feature>
<evidence type="ECO:0000313" key="2">
    <source>
        <dbReference type="EMBL" id="CAG8602701.1"/>
    </source>
</evidence>
<feature type="region of interest" description="Disordered" evidence="1">
    <location>
        <begin position="29"/>
        <end position="57"/>
    </location>
</feature>
<feature type="compositionally biased region" description="Polar residues" evidence="1">
    <location>
        <begin position="35"/>
        <end position="48"/>
    </location>
</feature>
<dbReference type="OrthoDB" id="2119945at2759"/>
<comment type="caution">
    <text evidence="2">The sequence shown here is derived from an EMBL/GenBank/DDBJ whole genome shotgun (WGS) entry which is preliminary data.</text>
</comment>
<organism evidence="2 3">
    <name type="scientific">Paraglomus brasilianum</name>
    <dbReference type="NCBI Taxonomy" id="144538"/>
    <lineage>
        <taxon>Eukaryota</taxon>
        <taxon>Fungi</taxon>
        <taxon>Fungi incertae sedis</taxon>
        <taxon>Mucoromycota</taxon>
        <taxon>Glomeromycotina</taxon>
        <taxon>Glomeromycetes</taxon>
        <taxon>Paraglomerales</taxon>
        <taxon>Paraglomeraceae</taxon>
        <taxon>Paraglomus</taxon>
    </lineage>
</organism>
<proteinExistence type="predicted"/>
<dbReference type="Proteomes" id="UP000789739">
    <property type="component" value="Unassembled WGS sequence"/>
</dbReference>
<gene>
    <name evidence="2" type="ORF">PBRASI_LOCUS7732</name>
</gene>
<evidence type="ECO:0000313" key="3">
    <source>
        <dbReference type="Proteomes" id="UP000789739"/>
    </source>
</evidence>
<name>A0A9N9GEX1_9GLOM</name>
<accession>A0A9N9GEX1</accession>
<keyword evidence="3" id="KW-1185">Reference proteome</keyword>
<protein>
    <submittedName>
        <fullName evidence="2">9670_t:CDS:1</fullName>
    </submittedName>
</protein>
<reference evidence="2" key="1">
    <citation type="submission" date="2021-06" db="EMBL/GenBank/DDBJ databases">
        <authorList>
            <person name="Kallberg Y."/>
            <person name="Tangrot J."/>
            <person name="Rosling A."/>
        </authorList>
    </citation>
    <scope>NUCLEOTIDE SEQUENCE</scope>
    <source>
        <strain evidence="2">BR232B</strain>
    </source>
</reference>
<dbReference type="EMBL" id="CAJVPI010001241">
    <property type="protein sequence ID" value="CAG8602701.1"/>
    <property type="molecule type" value="Genomic_DNA"/>
</dbReference>
<dbReference type="AlphaFoldDB" id="A0A9N9GEX1"/>
<evidence type="ECO:0000256" key="1">
    <source>
        <dbReference type="SAM" id="MobiDB-lite"/>
    </source>
</evidence>
<sequence length="57" mass="6465">MNAIRLTIDNSPSLPLWSSPNGEHITESIPLLDQPLSSPSARRSYFSNKENREQQKI</sequence>